<dbReference type="AlphaFoldDB" id="A0A6A4F557"/>
<evidence type="ECO:0000313" key="2">
    <source>
        <dbReference type="Proteomes" id="UP000434957"/>
    </source>
</evidence>
<comment type="caution">
    <text evidence="1">The sequence shown here is derived from an EMBL/GenBank/DDBJ whole genome shotgun (WGS) entry which is preliminary data.</text>
</comment>
<gene>
    <name evidence="1" type="ORF">PR003_g10647</name>
</gene>
<reference evidence="1 2" key="1">
    <citation type="submission" date="2018-08" db="EMBL/GenBank/DDBJ databases">
        <title>Genomic investigation of the strawberry pathogen Phytophthora fragariae indicates pathogenicity is determined by transcriptional variation in three key races.</title>
        <authorList>
            <person name="Adams T.M."/>
            <person name="Armitage A.D."/>
            <person name="Sobczyk M.K."/>
            <person name="Bates H.J."/>
            <person name="Dunwell J.M."/>
            <person name="Nellist C.F."/>
            <person name="Harrison R.J."/>
        </authorList>
    </citation>
    <scope>NUCLEOTIDE SEQUENCE [LARGE SCALE GENOMIC DNA]</scope>
    <source>
        <strain evidence="1 2">SCRP333</strain>
    </source>
</reference>
<protein>
    <recommendedName>
        <fullName evidence="3">Reverse transcriptase domain-containing protein</fullName>
    </recommendedName>
</protein>
<name>A0A6A4F557_9STRA</name>
<dbReference type="EMBL" id="QXFT01000588">
    <property type="protein sequence ID" value="KAE9340162.1"/>
    <property type="molecule type" value="Genomic_DNA"/>
</dbReference>
<keyword evidence="2" id="KW-1185">Reference proteome</keyword>
<sequence>MLATRTSQKLSRIVHPNQNGFVPFRNIHSTIDLFTAAQAAVSADPAMAKALALLLDVCKAYDSVDREFLYDGSGVQTRTLRLYGHFMKARRRIDAEPRVKGVLLRSEAGEVQLKVGGYAGDTASYVRSEMEVAIVMEITGEFALASGLRLNEGKTLVVALNPDAIAHLEALPPPLQVQAVTKLARYLGIPVGSVPGPAYTWQLARTQLVMRLALATRKTMTVDQRSLVVMAVVIPKLLYIGRHQWPTKVLIESFQRMIDNFVWHACFSEDKVEGRAWLNKQVAGLPRKAGGLGIPNLKMELLAHAAVTVNAWALEADTNTLIVGDVVAGAGAKATSRKLHVSPRHTPRPTQFPRFTESLRATGLSLCNVYGGVVSLEDKEDMLLLRVKLHAISVYNPEAAHIRGAKGLVGWICITCFGNARRRGYCERS</sequence>
<dbReference type="Proteomes" id="UP000434957">
    <property type="component" value="Unassembled WGS sequence"/>
</dbReference>
<organism evidence="1 2">
    <name type="scientific">Phytophthora rubi</name>
    <dbReference type="NCBI Taxonomy" id="129364"/>
    <lineage>
        <taxon>Eukaryota</taxon>
        <taxon>Sar</taxon>
        <taxon>Stramenopiles</taxon>
        <taxon>Oomycota</taxon>
        <taxon>Peronosporomycetes</taxon>
        <taxon>Peronosporales</taxon>
        <taxon>Peronosporaceae</taxon>
        <taxon>Phytophthora</taxon>
    </lineage>
</organism>
<accession>A0A6A4F557</accession>
<proteinExistence type="predicted"/>
<evidence type="ECO:0008006" key="3">
    <source>
        <dbReference type="Google" id="ProtNLM"/>
    </source>
</evidence>
<evidence type="ECO:0000313" key="1">
    <source>
        <dbReference type="EMBL" id="KAE9340162.1"/>
    </source>
</evidence>